<evidence type="ECO:0000256" key="1">
    <source>
        <dbReference type="ARBA" id="ARBA00010641"/>
    </source>
</evidence>
<keyword evidence="2" id="KW-0805">Transcription regulation</keyword>
<dbReference type="GO" id="GO:0006352">
    <property type="term" value="P:DNA-templated transcription initiation"/>
    <property type="evidence" value="ECO:0007669"/>
    <property type="project" value="InterPro"/>
</dbReference>
<evidence type="ECO:0000256" key="3">
    <source>
        <dbReference type="ARBA" id="ARBA00023082"/>
    </source>
</evidence>
<dbReference type="InterPro" id="IPR007627">
    <property type="entry name" value="RNA_pol_sigma70_r2"/>
</dbReference>
<dbReference type="SUPFAM" id="SSF88659">
    <property type="entry name" value="Sigma3 and sigma4 domains of RNA polymerase sigma factors"/>
    <property type="match status" value="1"/>
</dbReference>
<sequence length="173" mass="20690">MERFIRCDEDIESTIEKYADLIYRTSFLMLRNKADVDDIIQETFYKYMTTDVAYTDENHKRAWLLRVSQNKCKDLLRSHKLRAYVPYDEIREKLYHEDDLEKSDIEDILTVANLNYKNKSVIVLHYMEEYSVEEVAEILGISANAVKKRLQRAREKIKEAYEKNIGGEKRYES</sequence>
<keyword evidence="4" id="KW-0238">DNA-binding</keyword>
<accession>A0A1T4VVE5</accession>
<evidence type="ECO:0000259" key="6">
    <source>
        <dbReference type="Pfam" id="PF04542"/>
    </source>
</evidence>
<dbReference type="Pfam" id="PF04542">
    <property type="entry name" value="Sigma70_r2"/>
    <property type="match status" value="1"/>
</dbReference>
<keyword evidence="9" id="KW-1185">Reference proteome</keyword>
<dbReference type="EMBL" id="FUXZ01000010">
    <property type="protein sequence ID" value="SKA68926.1"/>
    <property type="molecule type" value="Genomic_DNA"/>
</dbReference>
<dbReference type="InterPro" id="IPR039425">
    <property type="entry name" value="RNA_pol_sigma-70-like"/>
</dbReference>
<keyword evidence="3" id="KW-0731">Sigma factor</keyword>
<dbReference type="STRING" id="39495.SAMN02745111_01684"/>
<organism evidence="8 9">
    <name type="scientific">Eubacterium uniforme</name>
    <dbReference type="NCBI Taxonomy" id="39495"/>
    <lineage>
        <taxon>Bacteria</taxon>
        <taxon>Bacillati</taxon>
        <taxon>Bacillota</taxon>
        <taxon>Clostridia</taxon>
        <taxon>Eubacteriales</taxon>
        <taxon>Eubacteriaceae</taxon>
        <taxon>Eubacterium</taxon>
    </lineage>
</organism>
<dbReference type="InterPro" id="IPR013325">
    <property type="entry name" value="RNA_pol_sigma_r2"/>
</dbReference>
<gene>
    <name evidence="8" type="ORF">SAMN02745111_01684</name>
</gene>
<dbReference type="PANTHER" id="PTHR43133">
    <property type="entry name" value="RNA POLYMERASE ECF-TYPE SIGMA FACTO"/>
    <property type="match status" value="1"/>
</dbReference>
<proteinExistence type="inferred from homology"/>
<dbReference type="InterPro" id="IPR013249">
    <property type="entry name" value="RNA_pol_sigma70_r4_t2"/>
</dbReference>
<dbReference type="InterPro" id="IPR036388">
    <property type="entry name" value="WH-like_DNA-bd_sf"/>
</dbReference>
<dbReference type="InterPro" id="IPR014284">
    <property type="entry name" value="RNA_pol_sigma-70_dom"/>
</dbReference>
<dbReference type="Proteomes" id="UP000190814">
    <property type="component" value="Unassembled WGS sequence"/>
</dbReference>
<evidence type="ECO:0000256" key="4">
    <source>
        <dbReference type="ARBA" id="ARBA00023125"/>
    </source>
</evidence>
<protein>
    <submittedName>
        <fullName evidence="8">RNA polymerase sigma-70 factor, ECF subfamily</fullName>
    </submittedName>
</protein>
<evidence type="ECO:0000259" key="7">
    <source>
        <dbReference type="Pfam" id="PF08281"/>
    </source>
</evidence>
<feature type="domain" description="RNA polymerase sigma-70 region 2" evidence="6">
    <location>
        <begin position="15"/>
        <end position="80"/>
    </location>
</feature>
<dbReference type="SUPFAM" id="SSF88946">
    <property type="entry name" value="Sigma2 domain of RNA polymerase sigma factors"/>
    <property type="match status" value="1"/>
</dbReference>
<dbReference type="Pfam" id="PF08281">
    <property type="entry name" value="Sigma70_r4_2"/>
    <property type="match status" value="1"/>
</dbReference>
<comment type="similarity">
    <text evidence="1">Belongs to the sigma-70 factor family. ECF subfamily.</text>
</comment>
<dbReference type="GO" id="GO:0003677">
    <property type="term" value="F:DNA binding"/>
    <property type="evidence" value="ECO:0007669"/>
    <property type="project" value="UniProtKB-KW"/>
</dbReference>
<evidence type="ECO:0000313" key="9">
    <source>
        <dbReference type="Proteomes" id="UP000190814"/>
    </source>
</evidence>
<evidence type="ECO:0000256" key="2">
    <source>
        <dbReference type="ARBA" id="ARBA00023015"/>
    </source>
</evidence>
<dbReference type="PANTHER" id="PTHR43133:SF8">
    <property type="entry name" value="RNA POLYMERASE SIGMA FACTOR HI_1459-RELATED"/>
    <property type="match status" value="1"/>
</dbReference>
<dbReference type="Gene3D" id="1.10.10.10">
    <property type="entry name" value="Winged helix-like DNA-binding domain superfamily/Winged helix DNA-binding domain"/>
    <property type="match status" value="1"/>
</dbReference>
<dbReference type="NCBIfam" id="TIGR02937">
    <property type="entry name" value="sigma70-ECF"/>
    <property type="match status" value="1"/>
</dbReference>
<dbReference type="GO" id="GO:0016987">
    <property type="term" value="F:sigma factor activity"/>
    <property type="evidence" value="ECO:0007669"/>
    <property type="project" value="UniProtKB-KW"/>
</dbReference>
<evidence type="ECO:0000313" key="8">
    <source>
        <dbReference type="EMBL" id="SKA68926.1"/>
    </source>
</evidence>
<keyword evidence="5" id="KW-0804">Transcription</keyword>
<dbReference type="AlphaFoldDB" id="A0A1T4VVE5"/>
<dbReference type="InterPro" id="IPR013324">
    <property type="entry name" value="RNA_pol_sigma_r3/r4-like"/>
</dbReference>
<dbReference type="OrthoDB" id="9795666at2"/>
<dbReference type="RefSeq" id="WP_078766538.1">
    <property type="nucleotide sequence ID" value="NZ_FUXZ01000010.1"/>
</dbReference>
<dbReference type="Gene3D" id="1.10.1740.10">
    <property type="match status" value="1"/>
</dbReference>
<dbReference type="CDD" id="cd06171">
    <property type="entry name" value="Sigma70_r4"/>
    <property type="match status" value="1"/>
</dbReference>
<name>A0A1T4VVE5_9FIRM</name>
<evidence type="ECO:0000256" key="5">
    <source>
        <dbReference type="ARBA" id="ARBA00023163"/>
    </source>
</evidence>
<feature type="domain" description="RNA polymerase sigma factor 70 region 4 type 2" evidence="7">
    <location>
        <begin position="111"/>
        <end position="157"/>
    </location>
</feature>
<reference evidence="8 9" key="1">
    <citation type="submission" date="2017-02" db="EMBL/GenBank/DDBJ databases">
        <authorList>
            <person name="Peterson S.W."/>
        </authorList>
    </citation>
    <scope>NUCLEOTIDE SEQUENCE [LARGE SCALE GENOMIC DNA]</scope>
    <source>
        <strain evidence="8 9">ATCC 35992</strain>
    </source>
</reference>